<reference evidence="1 2" key="1">
    <citation type="submission" date="2016-11" db="EMBL/GenBank/DDBJ databases">
        <authorList>
            <person name="Jaros S."/>
            <person name="Januszkiewicz K."/>
            <person name="Wedrychowicz H."/>
        </authorList>
    </citation>
    <scope>NUCLEOTIDE SEQUENCE [LARGE SCALE GENOMIC DNA]</scope>
    <source>
        <strain evidence="1 2">DSM 6191</strain>
    </source>
</reference>
<evidence type="ECO:0000313" key="2">
    <source>
        <dbReference type="Proteomes" id="UP000184241"/>
    </source>
</evidence>
<dbReference type="AlphaFoldDB" id="A0A1M5TDX5"/>
<accession>A0A1M5TDX5</accession>
<protein>
    <submittedName>
        <fullName evidence="1">Uncharacterized protein</fullName>
    </submittedName>
</protein>
<dbReference type="Proteomes" id="UP000184241">
    <property type="component" value="Unassembled WGS sequence"/>
</dbReference>
<dbReference type="EMBL" id="FQXU01000003">
    <property type="protein sequence ID" value="SHH49015.1"/>
    <property type="molecule type" value="Genomic_DNA"/>
</dbReference>
<evidence type="ECO:0000313" key="1">
    <source>
        <dbReference type="EMBL" id="SHH49015.1"/>
    </source>
</evidence>
<proteinExistence type="predicted"/>
<sequence length="129" mass="15177">MGSVKKKKYKRLTNAEKKFNKDIREQLREDGILPPIKPKLNRKKFSKEVIEEFKEFGGYSDLKSLYEAISWMLPSDIERKVTPEQIGLVKTLKLALEIKKFKEKKEAEGLDTYKVEELYEEVVKPIKNL</sequence>
<dbReference type="RefSeq" id="WP_073015886.1">
    <property type="nucleotide sequence ID" value="NZ_FQXU01000003.1"/>
</dbReference>
<organism evidence="1 2">
    <name type="scientific">Clostridium intestinale DSM 6191</name>
    <dbReference type="NCBI Taxonomy" id="1121320"/>
    <lineage>
        <taxon>Bacteria</taxon>
        <taxon>Bacillati</taxon>
        <taxon>Bacillota</taxon>
        <taxon>Clostridia</taxon>
        <taxon>Eubacteriales</taxon>
        <taxon>Clostridiaceae</taxon>
        <taxon>Clostridium</taxon>
    </lineage>
</organism>
<name>A0A1M5TDX5_9CLOT</name>
<gene>
    <name evidence="1" type="ORF">SAMN02745941_00185</name>
</gene>